<dbReference type="AlphaFoldDB" id="A0A381Y3P0"/>
<evidence type="ECO:0000256" key="1">
    <source>
        <dbReference type="SAM" id="MobiDB-lite"/>
    </source>
</evidence>
<organism evidence="2">
    <name type="scientific">marine metagenome</name>
    <dbReference type="NCBI Taxonomy" id="408172"/>
    <lineage>
        <taxon>unclassified sequences</taxon>
        <taxon>metagenomes</taxon>
        <taxon>ecological metagenomes</taxon>
    </lineage>
</organism>
<name>A0A381Y3P0_9ZZZZ</name>
<protein>
    <submittedName>
        <fullName evidence="2">Uncharacterized protein</fullName>
    </submittedName>
</protein>
<feature type="compositionally biased region" description="Basic and acidic residues" evidence="1">
    <location>
        <begin position="95"/>
        <end position="108"/>
    </location>
</feature>
<dbReference type="EMBL" id="UINC01017253">
    <property type="protein sequence ID" value="SVA71281.1"/>
    <property type="molecule type" value="Genomic_DNA"/>
</dbReference>
<sequence>MTKTKQIVNVEETKKVLDARRTDEILTDIMTSEFKIFKDQCLNMYKTRSEDDQEYIDCDYDMKQHIYGLKFRRNAWQMQIDKSTDRSQAHLQEVGGHHKDLKSSEIPQRKSDNEEYKCKLYRLRFQIYNERIKALIEVYQELTKKTYVAGSSDSTVQQRTRTATVNFSKPIEEDLIKKNKEVLAQAV</sequence>
<proteinExistence type="predicted"/>
<gene>
    <name evidence="2" type="ORF">METZ01_LOCUS124135</name>
</gene>
<accession>A0A381Y3P0</accession>
<evidence type="ECO:0000313" key="2">
    <source>
        <dbReference type="EMBL" id="SVA71281.1"/>
    </source>
</evidence>
<reference evidence="2" key="1">
    <citation type="submission" date="2018-05" db="EMBL/GenBank/DDBJ databases">
        <authorList>
            <person name="Lanie J.A."/>
            <person name="Ng W.-L."/>
            <person name="Kazmierczak K.M."/>
            <person name="Andrzejewski T.M."/>
            <person name="Davidsen T.M."/>
            <person name="Wayne K.J."/>
            <person name="Tettelin H."/>
            <person name="Glass J.I."/>
            <person name="Rusch D."/>
            <person name="Podicherti R."/>
            <person name="Tsui H.-C.T."/>
            <person name="Winkler M.E."/>
        </authorList>
    </citation>
    <scope>NUCLEOTIDE SEQUENCE</scope>
</reference>
<feature type="region of interest" description="Disordered" evidence="1">
    <location>
        <begin position="87"/>
        <end position="108"/>
    </location>
</feature>